<evidence type="ECO:0000256" key="5">
    <source>
        <dbReference type="ARBA" id="ARBA00022553"/>
    </source>
</evidence>
<keyword evidence="9" id="KW-0547">Nucleotide-binding</keyword>
<name>A0A4R3UWD2_ROSSA</name>
<dbReference type="SUPFAM" id="SSF52172">
    <property type="entry name" value="CheY-like"/>
    <property type="match status" value="2"/>
</dbReference>
<evidence type="ECO:0000256" key="12">
    <source>
        <dbReference type="ARBA" id="ARBA00022989"/>
    </source>
</evidence>
<dbReference type="SMART" id="SM00388">
    <property type="entry name" value="HisKA"/>
    <property type="match status" value="1"/>
</dbReference>
<sequence length="1059" mass="114250">MLFARGKPAAIHGYLLRRILGIVLPAFAIFAAAIYLIVIHPAQQELAGTTMGRASEQVEGDVRRLFGNAAEQLKIVEDWGRSGQLQTESPQVFANLLIPVLKAQRRIAGAIFADGLGRYTELNPEPDQAQGWIVRVTNLPRDGAMQRWFHYDDDGRLLREERIDRLYDARTRPWFKQAMATPEGRLHWTEPYTFFKRSDIGITATRRWADAATGDARVVAFDLLMQDLSLFTSRLKVGTNGSAALLTRDGRLLAPPRFLPRLAEGPPAWLLKTPAQAGAAKLDAALQPWREQGSPTGTSVLYEFGGEPWIAMFRPLEFGDLQLRVATLGPRGDFSLTTHWHATAMGIMVLAVLALVFTVAQGFSRRFARVVDHLVAESERIGNLQLDGPVQLSTRIREIDTLVGAQERMRVMLLEATRGLEAKVAERTRDLERLTQEQQQLLSSLGVAKQMAEEATRAKSMFLANMSHEIRTPMNAIIGMAYLAQRTELTPKQRDYLSKIHSAGTALLGIINDILDFSKVEAGKLELEQVPFRLDEVLASATALVAQKAADKGLEMLCDIAWDVPLALHGDPLRLGQVLTNLVSNAVKFTEHGQVAIRVHGVERAGDRVLLQIEVSDTGIGMTREQTAGVFHAFSQADGSTTRKYGGTGLGLAICKRIVDVMGGTLHVDSTPGQGSNFGFSAWFGVGERAAQPRRAVPEALKGMPALVVDDNAAARELLSRALDALGLAAHAVASGPEALRAVATAVQRPFGVAFVDAAMPAPDGIDTAGLLARVAPALPVVLLKPFDGEDAGSARAAGAPANILASLTKPVSASSLADILVTLFASRAPAAPAASSPHAPARPLQGARLLLAEDNEVNQQIARELLEGAGAAVDVAGNGHEVLKLLDGAGPARYDAVLMDLQMPDMDGFEATRRIRADTRFAGLPIIALTAHALPEERLRCLEAGMADHVSKPLEPAVVLQTIARWIATTPSSPSPSPPAADSGAVQAANQLATLLRRADGVAVDYFFEHTPLLRTLFGADDFGAFEWDVRNYDFDAALGRLRRAAEALGMTFSEPIP</sequence>
<evidence type="ECO:0000256" key="3">
    <source>
        <dbReference type="ARBA" id="ARBA00012438"/>
    </source>
</evidence>
<dbReference type="InterPro" id="IPR029151">
    <property type="entry name" value="Sensor-like_sf"/>
</dbReference>
<dbReference type="Gene3D" id="3.30.565.10">
    <property type="entry name" value="Histidine kinase-like ATPase, C-terminal domain"/>
    <property type="match status" value="1"/>
</dbReference>
<evidence type="ECO:0000256" key="4">
    <source>
        <dbReference type="ARBA" id="ARBA00022475"/>
    </source>
</evidence>
<evidence type="ECO:0000259" key="22">
    <source>
        <dbReference type="PROSITE" id="PS50110"/>
    </source>
</evidence>
<evidence type="ECO:0000256" key="19">
    <source>
        <dbReference type="PROSITE-ProRule" id="PRU00169"/>
    </source>
</evidence>
<dbReference type="InterPro" id="IPR004358">
    <property type="entry name" value="Sig_transdc_His_kin-like_C"/>
</dbReference>
<dbReference type="InterPro" id="IPR005467">
    <property type="entry name" value="His_kinase_dom"/>
</dbReference>
<keyword evidence="11" id="KW-0067">ATP-binding</keyword>
<dbReference type="CDD" id="cd16922">
    <property type="entry name" value="HATPase_EvgS-ArcB-TorS-like"/>
    <property type="match status" value="1"/>
</dbReference>
<keyword evidence="24" id="KW-1185">Reference proteome</keyword>
<comment type="catalytic activity">
    <reaction evidence="1">
        <text>ATP + protein L-histidine = ADP + protein N-phospho-L-histidine.</text>
        <dbReference type="EC" id="2.7.13.3"/>
    </reaction>
</comment>
<proteinExistence type="predicted"/>
<dbReference type="InterPro" id="IPR001789">
    <property type="entry name" value="Sig_transdc_resp-reg_receiver"/>
</dbReference>
<dbReference type="PRINTS" id="PR00344">
    <property type="entry name" value="BCTRLSENSOR"/>
</dbReference>
<evidence type="ECO:0000256" key="18">
    <source>
        <dbReference type="ARBA" id="ARBA00070152"/>
    </source>
</evidence>
<dbReference type="SUPFAM" id="SSF47384">
    <property type="entry name" value="Homodimeric domain of signal transducing histidine kinase"/>
    <property type="match status" value="1"/>
</dbReference>
<dbReference type="Gene3D" id="3.40.50.2300">
    <property type="match status" value="2"/>
</dbReference>
<evidence type="ECO:0000256" key="2">
    <source>
        <dbReference type="ARBA" id="ARBA00004651"/>
    </source>
</evidence>
<evidence type="ECO:0000256" key="7">
    <source>
        <dbReference type="ARBA" id="ARBA00022692"/>
    </source>
</evidence>
<keyword evidence="13" id="KW-0902">Two-component regulatory system</keyword>
<keyword evidence="14" id="KW-0843">Virulence</keyword>
<dbReference type="GO" id="GO:0005886">
    <property type="term" value="C:plasma membrane"/>
    <property type="evidence" value="ECO:0007669"/>
    <property type="project" value="UniProtKB-SubCell"/>
</dbReference>
<dbReference type="SUPFAM" id="SSF103190">
    <property type="entry name" value="Sensory domain-like"/>
    <property type="match status" value="1"/>
</dbReference>
<dbReference type="GO" id="GO:0000155">
    <property type="term" value="F:phosphorelay sensor kinase activity"/>
    <property type="evidence" value="ECO:0007669"/>
    <property type="project" value="InterPro"/>
</dbReference>
<dbReference type="EMBL" id="SMBU01000015">
    <property type="protein sequence ID" value="TCU95310.1"/>
    <property type="molecule type" value="Genomic_DNA"/>
</dbReference>
<dbReference type="AlphaFoldDB" id="A0A4R3UWD2"/>
<comment type="caution">
    <text evidence="23">The sequence shown here is derived from an EMBL/GenBank/DDBJ whole genome shotgun (WGS) entry which is preliminary data.</text>
</comment>
<keyword evidence="5 19" id="KW-0597">Phosphoprotein</keyword>
<accession>A0A4R3UWD2</accession>
<evidence type="ECO:0000256" key="16">
    <source>
        <dbReference type="ARBA" id="ARBA00064003"/>
    </source>
</evidence>
<dbReference type="InterPro" id="IPR003594">
    <property type="entry name" value="HATPase_dom"/>
</dbReference>
<keyword evidence="4" id="KW-1003">Cell membrane</keyword>
<dbReference type="Gene3D" id="3.30.450.20">
    <property type="entry name" value="PAS domain"/>
    <property type="match status" value="1"/>
</dbReference>
<dbReference type="InterPro" id="IPR036097">
    <property type="entry name" value="HisK_dim/P_sf"/>
</dbReference>
<evidence type="ECO:0000256" key="20">
    <source>
        <dbReference type="SAM" id="Phobius"/>
    </source>
</evidence>
<dbReference type="RefSeq" id="WP_165917564.1">
    <property type="nucleotide sequence ID" value="NZ_CBCSGL010000018.1"/>
</dbReference>
<dbReference type="Pfam" id="PF02518">
    <property type="entry name" value="HATPase_c"/>
    <property type="match status" value="1"/>
</dbReference>
<feature type="domain" description="Response regulatory" evidence="22">
    <location>
        <begin position="849"/>
        <end position="968"/>
    </location>
</feature>
<evidence type="ECO:0000256" key="14">
    <source>
        <dbReference type="ARBA" id="ARBA00023026"/>
    </source>
</evidence>
<keyword evidence="7 20" id="KW-0812">Transmembrane</keyword>
<dbReference type="PROSITE" id="PS50110">
    <property type="entry name" value="RESPONSE_REGULATORY"/>
    <property type="match status" value="2"/>
</dbReference>
<dbReference type="GO" id="GO:0005524">
    <property type="term" value="F:ATP binding"/>
    <property type="evidence" value="ECO:0007669"/>
    <property type="project" value="UniProtKB-KW"/>
</dbReference>
<comment type="subunit">
    <text evidence="16">At low DSF concentrations, interacts with RpfF.</text>
</comment>
<evidence type="ECO:0000313" key="23">
    <source>
        <dbReference type="EMBL" id="TCU95310.1"/>
    </source>
</evidence>
<feature type="domain" description="Response regulatory" evidence="22">
    <location>
        <begin position="705"/>
        <end position="825"/>
    </location>
</feature>
<dbReference type="PROSITE" id="PS50109">
    <property type="entry name" value="HIS_KIN"/>
    <property type="match status" value="1"/>
</dbReference>
<comment type="function">
    <text evidence="15">Member of the two-component regulatory system BvgS/BvgA. Phosphorylates BvgA via a four-step phosphorelay in response to environmental signals.</text>
</comment>
<keyword evidence="6" id="KW-0808">Transferase</keyword>
<keyword evidence="8" id="KW-0732">Signal</keyword>
<evidence type="ECO:0000256" key="9">
    <source>
        <dbReference type="ARBA" id="ARBA00022741"/>
    </source>
</evidence>
<dbReference type="SMART" id="SM00448">
    <property type="entry name" value="REC"/>
    <property type="match status" value="2"/>
</dbReference>
<feature type="transmembrane region" description="Helical" evidence="20">
    <location>
        <begin position="20"/>
        <end position="38"/>
    </location>
</feature>
<organism evidence="23 24">
    <name type="scientific">Roseateles saccharophilus</name>
    <name type="common">Pseudomonas saccharophila</name>
    <dbReference type="NCBI Taxonomy" id="304"/>
    <lineage>
        <taxon>Bacteria</taxon>
        <taxon>Pseudomonadati</taxon>
        <taxon>Pseudomonadota</taxon>
        <taxon>Betaproteobacteria</taxon>
        <taxon>Burkholderiales</taxon>
        <taxon>Sphaerotilaceae</taxon>
        <taxon>Roseateles</taxon>
    </lineage>
</organism>
<dbReference type="EC" id="2.7.13.3" evidence="3"/>
<evidence type="ECO:0000256" key="8">
    <source>
        <dbReference type="ARBA" id="ARBA00022729"/>
    </source>
</evidence>
<dbReference type="Gene3D" id="1.10.287.130">
    <property type="match status" value="1"/>
</dbReference>
<dbReference type="Gene3D" id="6.10.340.10">
    <property type="match status" value="1"/>
</dbReference>
<dbReference type="Pfam" id="PF00512">
    <property type="entry name" value="HisKA"/>
    <property type="match status" value="1"/>
</dbReference>
<reference evidence="23 24" key="1">
    <citation type="submission" date="2019-03" db="EMBL/GenBank/DDBJ databases">
        <title>Genomic Encyclopedia of Type Strains, Phase IV (KMG-IV): sequencing the most valuable type-strain genomes for metagenomic binning, comparative biology and taxonomic classification.</title>
        <authorList>
            <person name="Goeker M."/>
        </authorList>
    </citation>
    <scope>NUCLEOTIDE SEQUENCE [LARGE SCALE GENOMIC DNA]</scope>
    <source>
        <strain evidence="23 24">DSM 654</strain>
    </source>
</reference>
<gene>
    <name evidence="23" type="ORF">EV671_10152</name>
</gene>
<protein>
    <recommendedName>
        <fullName evidence="17">Sensory/regulatory protein RpfC</fullName>
        <ecNumber evidence="3">2.7.13.3</ecNumber>
    </recommendedName>
    <alternativeName>
        <fullName evidence="18">Virulence sensor protein BvgS</fullName>
    </alternativeName>
</protein>
<keyword evidence="12 20" id="KW-1133">Transmembrane helix</keyword>
<comment type="subcellular location">
    <subcellularLocation>
        <location evidence="2">Cell membrane</location>
        <topology evidence="2">Multi-pass membrane protein</topology>
    </subcellularLocation>
</comment>
<feature type="domain" description="Histidine kinase" evidence="21">
    <location>
        <begin position="465"/>
        <end position="678"/>
    </location>
</feature>
<dbReference type="CDD" id="cd00156">
    <property type="entry name" value="REC"/>
    <property type="match status" value="1"/>
</dbReference>
<evidence type="ECO:0000256" key="6">
    <source>
        <dbReference type="ARBA" id="ARBA00022679"/>
    </source>
</evidence>
<keyword evidence="20" id="KW-0472">Membrane</keyword>
<evidence type="ECO:0000256" key="15">
    <source>
        <dbReference type="ARBA" id="ARBA00058004"/>
    </source>
</evidence>
<evidence type="ECO:0000313" key="24">
    <source>
        <dbReference type="Proteomes" id="UP000295110"/>
    </source>
</evidence>
<dbReference type="FunFam" id="3.30.565.10:FF:000010">
    <property type="entry name" value="Sensor histidine kinase RcsC"/>
    <property type="match status" value="1"/>
</dbReference>
<dbReference type="InterPro" id="IPR003661">
    <property type="entry name" value="HisK_dim/P_dom"/>
</dbReference>
<dbReference type="PANTHER" id="PTHR45339">
    <property type="entry name" value="HYBRID SIGNAL TRANSDUCTION HISTIDINE KINASE J"/>
    <property type="match status" value="1"/>
</dbReference>
<evidence type="ECO:0000256" key="13">
    <source>
        <dbReference type="ARBA" id="ARBA00023012"/>
    </source>
</evidence>
<dbReference type="CDD" id="cd17546">
    <property type="entry name" value="REC_hyHK_CKI1_RcsC-like"/>
    <property type="match status" value="1"/>
</dbReference>
<dbReference type="PANTHER" id="PTHR45339:SF1">
    <property type="entry name" value="HYBRID SIGNAL TRANSDUCTION HISTIDINE KINASE J"/>
    <property type="match status" value="1"/>
</dbReference>
<dbReference type="CDD" id="cd00082">
    <property type="entry name" value="HisKA"/>
    <property type="match status" value="1"/>
</dbReference>
<evidence type="ECO:0000256" key="1">
    <source>
        <dbReference type="ARBA" id="ARBA00000085"/>
    </source>
</evidence>
<dbReference type="Proteomes" id="UP000295110">
    <property type="component" value="Unassembled WGS sequence"/>
</dbReference>
<feature type="modified residue" description="4-aspartylphosphate" evidence="19">
    <location>
        <position position="901"/>
    </location>
</feature>
<evidence type="ECO:0000256" key="11">
    <source>
        <dbReference type="ARBA" id="ARBA00022840"/>
    </source>
</evidence>
<dbReference type="FunFam" id="1.10.287.130:FF:000002">
    <property type="entry name" value="Two-component osmosensing histidine kinase"/>
    <property type="match status" value="1"/>
</dbReference>
<dbReference type="SUPFAM" id="SSF55874">
    <property type="entry name" value="ATPase domain of HSP90 chaperone/DNA topoisomerase II/histidine kinase"/>
    <property type="match status" value="1"/>
</dbReference>
<dbReference type="InterPro" id="IPR011006">
    <property type="entry name" value="CheY-like_superfamily"/>
</dbReference>
<evidence type="ECO:0000256" key="10">
    <source>
        <dbReference type="ARBA" id="ARBA00022777"/>
    </source>
</evidence>
<dbReference type="InterPro" id="IPR036890">
    <property type="entry name" value="HATPase_C_sf"/>
</dbReference>
<feature type="modified residue" description="4-aspartylphosphate" evidence="19">
    <location>
        <position position="757"/>
    </location>
</feature>
<evidence type="ECO:0000259" key="21">
    <source>
        <dbReference type="PROSITE" id="PS50109"/>
    </source>
</evidence>
<dbReference type="SMART" id="SM00387">
    <property type="entry name" value="HATPase_c"/>
    <property type="match status" value="1"/>
</dbReference>
<dbReference type="CDD" id="cd18774">
    <property type="entry name" value="PDC2_HK_sensor"/>
    <property type="match status" value="1"/>
</dbReference>
<evidence type="ECO:0000256" key="17">
    <source>
        <dbReference type="ARBA" id="ARBA00068150"/>
    </source>
</evidence>
<dbReference type="Pfam" id="PF00072">
    <property type="entry name" value="Response_reg"/>
    <property type="match status" value="2"/>
</dbReference>
<keyword evidence="10 23" id="KW-0418">Kinase</keyword>